<dbReference type="InterPro" id="IPR036390">
    <property type="entry name" value="WH_DNA-bd_sf"/>
</dbReference>
<comment type="similarity">
    <text evidence="1">Belongs to the LysR transcriptional regulatory family.</text>
</comment>
<dbReference type="Proteomes" id="UP000528460">
    <property type="component" value="Unassembled WGS sequence"/>
</dbReference>
<dbReference type="Gene3D" id="1.10.10.10">
    <property type="entry name" value="Winged helix-like DNA-binding domain superfamily/Winged helix DNA-binding domain"/>
    <property type="match status" value="1"/>
</dbReference>
<proteinExistence type="inferred from homology"/>
<accession>A0A7Y4JVE4</accession>
<sequence>MPPRKLQRHLVWLESFTAAVEAGSIDAAAEHLGVARSVVSEHIRALEEVLADGAALLERGPGRRLQLSARGERLYAGTQTPLHQLDVKRLMDLARVEPTLRLGLNPT</sequence>
<protein>
    <submittedName>
        <fullName evidence="3">LysR family transcriptional regulator</fullName>
    </submittedName>
</protein>
<dbReference type="Pfam" id="PF00126">
    <property type="entry name" value="HTH_1"/>
    <property type="match status" value="1"/>
</dbReference>
<name>A0A7Y4JVE4_9BACT</name>
<evidence type="ECO:0000313" key="3">
    <source>
        <dbReference type="EMBL" id="NOK11568.1"/>
    </source>
</evidence>
<evidence type="ECO:0000259" key="2">
    <source>
        <dbReference type="PROSITE" id="PS50931"/>
    </source>
</evidence>
<dbReference type="InterPro" id="IPR058163">
    <property type="entry name" value="LysR-type_TF_proteobact-type"/>
</dbReference>
<dbReference type="GO" id="GO:0003700">
    <property type="term" value="F:DNA-binding transcription factor activity"/>
    <property type="evidence" value="ECO:0007669"/>
    <property type="project" value="InterPro"/>
</dbReference>
<dbReference type="PANTHER" id="PTHR30537">
    <property type="entry name" value="HTH-TYPE TRANSCRIPTIONAL REGULATOR"/>
    <property type="match status" value="1"/>
</dbReference>
<comment type="caution">
    <text evidence="3">The sequence shown here is derived from an EMBL/GenBank/DDBJ whole genome shotgun (WGS) entry which is preliminary data.</text>
</comment>
<dbReference type="EMBL" id="JABFJW010000168">
    <property type="protein sequence ID" value="NOK11568.1"/>
    <property type="molecule type" value="Genomic_DNA"/>
</dbReference>
<feature type="domain" description="HTH lysR-type" evidence="2">
    <location>
        <begin position="12"/>
        <end position="68"/>
    </location>
</feature>
<dbReference type="PROSITE" id="PS50931">
    <property type="entry name" value="HTH_LYSR"/>
    <property type="match status" value="1"/>
</dbReference>
<reference evidence="3 4" key="1">
    <citation type="submission" date="2020-05" db="EMBL/GenBank/DDBJ databases">
        <authorList>
            <person name="Whitworth D."/>
        </authorList>
    </citation>
    <scope>NUCLEOTIDE SEQUENCE [LARGE SCALE GENOMIC DNA]</scope>
    <source>
        <strain evidence="3 4">CA046A</strain>
    </source>
</reference>
<dbReference type="PANTHER" id="PTHR30537:SF5">
    <property type="entry name" value="HTH-TYPE TRANSCRIPTIONAL ACTIVATOR TTDR-RELATED"/>
    <property type="match status" value="1"/>
</dbReference>
<evidence type="ECO:0000313" key="4">
    <source>
        <dbReference type="Proteomes" id="UP000528460"/>
    </source>
</evidence>
<dbReference type="SUPFAM" id="SSF46785">
    <property type="entry name" value="Winged helix' DNA-binding domain"/>
    <property type="match status" value="1"/>
</dbReference>
<dbReference type="AlphaFoldDB" id="A0A7Y4JVE4"/>
<dbReference type="InterPro" id="IPR000847">
    <property type="entry name" value="LysR_HTH_N"/>
</dbReference>
<evidence type="ECO:0000256" key="1">
    <source>
        <dbReference type="ARBA" id="ARBA00009437"/>
    </source>
</evidence>
<feature type="non-terminal residue" evidence="3">
    <location>
        <position position="107"/>
    </location>
</feature>
<dbReference type="RefSeq" id="WP_171417329.1">
    <property type="nucleotide sequence ID" value="NZ_JABFJW010000168.1"/>
</dbReference>
<dbReference type="InterPro" id="IPR036388">
    <property type="entry name" value="WH-like_DNA-bd_sf"/>
</dbReference>
<organism evidence="3 4">
    <name type="scientific">Corallococcus exercitus</name>
    <dbReference type="NCBI Taxonomy" id="2316736"/>
    <lineage>
        <taxon>Bacteria</taxon>
        <taxon>Pseudomonadati</taxon>
        <taxon>Myxococcota</taxon>
        <taxon>Myxococcia</taxon>
        <taxon>Myxococcales</taxon>
        <taxon>Cystobacterineae</taxon>
        <taxon>Myxococcaceae</taxon>
        <taxon>Corallococcus</taxon>
    </lineage>
</organism>
<gene>
    <name evidence="3" type="ORF">HNS30_21220</name>
</gene>